<evidence type="ECO:0000256" key="4">
    <source>
        <dbReference type="ARBA" id="ARBA00023027"/>
    </source>
</evidence>
<dbReference type="AlphaFoldDB" id="A0AA96V2R8"/>
<keyword evidence="4" id="KW-0520">NAD</keyword>
<keyword evidence="10" id="KW-1185">Reference proteome</keyword>
<dbReference type="EC" id="1.3.1.76" evidence="2"/>
<dbReference type="GeneID" id="89230025"/>
<evidence type="ECO:0000256" key="2">
    <source>
        <dbReference type="ARBA" id="ARBA00012400"/>
    </source>
</evidence>
<keyword evidence="9" id="KW-0456">Lyase</keyword>
<keyword evidence="3" id="KW-0560">Oxidoreductase</keyword>
<dbReference type="Gene3D" id="3.40.50.720">
    <property type="entry name" value="NAD(P)-binding Rossmann-like Domain"/>
    <property type="match status" value="1"/>
</dbReference>
<keyword evidence="5" id="KW-0627">Porphyrin biosynthesis</keyword>
<evidence type="ECO:0000313" key="10">
    <source>
        <dbReference type="Proteomes" id="UP001303587"/>
    </source>
</evidence>
<dbReference type="InterPro" id="IPR036291">
    <property type="entry name" value="NAD(P)-bd_dom_sf"/>
</dbReference>
<comment type="pathway">
    <text evidence="1">Porphyrin-containing compound metabolism; siroheme biosynthesis; sirohydrochlorin from precorrin-2: step 1/1.</text>
</comment>
<dbReference type="GO" id="GO:0019354">
    <property type="term" value="P:siroheme biosynthetic process"/>
    <property type="evidence" value="ECO:0007669"/>
    <property type="project" value="InterPro"/>
</dbReference>
<organism evidence="9 10">
    <name type="scientific">Methanolapillus millepedarum</name>
    <dbReference type="NCBI Taxonomy" id="3028296"/>
    <lineage>
        <taxon>Archaea</taxon>
        <taxon>Methanobacteriati</taxon>
        <taxon>Methanobacteriota</taxon>
        <taxon>Stenosarchaea group</taxon>
        <taxon>Methanomicrobia</taxon>
        <taxon>Methanosarcinales</taxon>
        <taxon>Methanosarcinaceae</taxon>
        <taxon>Methanolapillus</taxon>
    </lineage>
</organism>
<dbReference type="InterPro" id="IPR028161">
    <property type="entry name" value="Met8-like"/>
</dbReference>
<dbReference type="PANTHER" id="PTHR35330">
    <property type="entry name" value="SIROHEME BIOSYNTHESIS PROTEIN MET8"/>
    <property type="match status" value="1"/>
</dbReference>
<dbReference type="GO" id="GO:0004325">
    <property type="term" value="F:ferrochelatase activity"/>
    <property type="evidence" value="ECO:0007669"/>
    <property type="project" value="InterPro"/>
</dbReference>
<evidence type="ECO:0000259" key="8">
    <source>
        <dbReference type="Pfam" id="PF14824"/>
    </source>
</evidence>
<dbReference type="InterPro" id="IPR006367">
    <property type="entry name" value="Sirohaem_synthase_N"/>
</dbReference>
<protein>
    <recommendedName>
        <fullName evidence="2">precorrin-2 dehydrogenase</fullName>
        <ecNumber evidence="2">1.3.1.76</ecNumber>
    </recommendedName>
</protein>
<name>A0AA96V2R8_9EURY</name>
<evidence type="ECO:0000256" key="3">
    <source>
        <dbReference type="ARBA" id="ARBA00023002"/>
    </source>
</evidence>
<dbReference type="Gene3D" id="1.10.8.610">
    <property type="entry name" value="SirC, precorrin-2 dehydrogenase, C-terminal helical domain-like"/>
    <property type="match status" value="1"/>
</dbReference>
<feature type="region of interest" description="Disordered" evidence="7">
    <location>
        <begin position="1"/>
        <end position="20"/>
    </location>
</feature>
<accession>A0AA96V2R8</accession>
<dbReference type="InterPro" id="IPR028281">
    <property type="entry name" value="Sirohaem_synthase_central"/>
</dbReference>
<reference evidence="9 10" key="1">
    <citation type="submission" date="2023-07" db="EMBL/GenBank/DDBJ databases">
        <title>Closed genoem sequence of Methanosarcinaceae archaeon Ac7.</title>
        <authorList>
            <person name="Poehlein A."/>
            <person name="Protasov E."/>
            <person name="Platt K."/>
            <person name="Reeh H."/>
            <person name="Daniel R."/>
            <person name="Brune A."/>
        </authorList>
    </citation>
    <scope>NUCLEOTIDE SEQUENCE [LARGE SCALE GENOMIC DNA]</scope>
    <source>
        <strain evidence="9 10">Ac7</strain>
    </source>
</reference>
<feature type="domain" description="Siroheme synthase central" evidence="8">
    <location>
        <begin position="149"/>
        <end position="175"/>
    </location>
</feature>
<sequence length="245" mass="27196">MKKNPNTGAEQQDFSSASGDFSNISSDNSYLPLFIDFSEKPVLIFGGGAVGERKVERFIHAPLQVVSLKFTEKISEYAKAGRIQVLEKDVSEISDADLKKMMDGVFLVIVATPDEQQNNRIEQMAKSAGILVNHTGGAEEVIIPSLIDRNGLQIAISSGGESPAVTKYARLQIEKAIGSDFEKMIEIQNDVRNLLKNRVPDQKKRQEILWEIMDSGDIWDLLKSENASDFEKAKEKAFMMAGIQK</sequence>
<dbReference type="PANTHER" id="PTHR35330:SF1">
    <property type="entry name" value="SIROHEME BIOSYNTHESIS PROTEIN MET8"/>
    <property type="match status" value="1"/>
</dbReference>
<dbReference type="EMBL" id="CP131060">
    <property type="protein sequence ID" value="WNY25364.1"/>
    <property type="molecule type" value="Genomic_DNA"/>
</dbReference>
<proteinExistence type="predicted"/>
<dbReference type="GO" id="GO:0043115">
    <property type="term" value="F:precorrin-2 dehydrogenase activity"/>
    <property type="evidence" value="ECO:0007669"/>
    <property type="project" value="UniProtKB-EC"/>
</dbReference>
<comment type="catalytic activity">
    <reaction evidence="6">
        <text>precorrin-2 + NAD(+) = sirohydrochlorin + NADH + 2 H(+)</text>
        <dbReference type="Rhea" id="RHEA:15613"/>
        <dbReference type="ChEBI" id="CHEBI:15378"/>
        <dbReference type="ChEBI" id="CHEBI:57540"/>
        <dbReference type="ChEBI" id="CHEBI:57945"/>
        <dbReference type="ChEBI" id="CHEBI:58351"/>
        <dbReference type="ChEBI" id="CHEBI:58827"/>
        <dbReference type="EC" id="1.3.1.76"/>
    </reaction>
</comment>
<dbReference type="SUPFAM" id="SSF75615">
    <property type="entry name" value="Siroheme synthase middle domains-like"/>
    <property type="match status" value="1"/>
</dbReference>
<dbReference type="Pfam" id="PF13241">
    <property type="entry name" value="NAD_binding_7"/>
    <property type="match status" value="1"/>
</dbReference>
<dbReference type="NCBIfam" id="TIGR01470">
    <property type="entry name" value="cysG_Nterm"/>
    <property type="match status" value="1"/>
</dbReference>
<dbReference type="Proteomes" id="UP001303587">
    <property type="component" value="Chromosome"/>
</dbReference>
<evidence type="ECO:0000256" key="6">
    <source>
        <dbReference type="ARBA" id="ARBA00047561"/>
    </source>
</evidence>
<evidence type="ECO:0000256" key="5">
    <source>
        <dbReference type="ARBA" id="ARBA00023244"/>
    </source>
</evidence>
<evidence type="ECO:0000256" key="7">
    <source>
        <dbReference type="SAM" id="MobiDB-lite"/>
    </source>
</evidence>
<gene>
    <name evidence="9" type="primary">cysG</name>
    <name evidence="9" type="ORF">MsAc7_09140</name>
</gene>
<evidence type="ECO:0000313" key="9">
    <source>
        <dbReference type="EMBL" id="WNY25364.1"/>
    </source>
</evidence>
<evidence type="ECO:0000256" key="1">
    <source>
        <dbReference type="ARBA" id="ARBA00005010"/>
    </source>
</evidence>
<dbReference type="Pfam" id="PF14824">
    <property type="entry name" value="Sirohm_synth_M"/>
    <property type="match status" value="1"/>
</dbReference>
<dbReference type="SUPFAM" id="SSF51735">
    <property type="entry name" value="NAD(P)-binding Rossmann-fold domains"/>
    <property type="match status" value="1"/>
</dbReference>
<dbReference type="RefSeq" id="WP_338103397.1">
    <property type="nucleotide sequence ID" value="NZ_CP131060.1"/>
</dbReference>
<dbReference type="InterPro" id="IPR042518">
    <property type="entry name" value="SirC_C"/>
</dbReference>